<dbReference type="EMBL" id="SELW01000165">
    <property type="protein sequence ID" value="TID30318.1"/>
    <property type="molecule type" value="Genomic_DNA"/>
</dbReference>
<accession>A0A4T0X4G5</accession>
<feature type="region of interest" description="Disordered" evidence="2">
    <location>
        <begin position="27"/>
        <end position="58"/>
    </location>
</feature>
<dbReference type="Proteomes" id="UP000307173">
    <property type="component" value="Unassembled WGS sequence"/>
</dbReference>
<name>A0A4T0X4G5_9ASCO</name>
<dbReference type="OrthoDB" id="3997736at2759"/>
<evidence type="ECO:0000256" key="2">
    <source>
        <dbReference type="SAM" id="MobiDB-lite"/>
    </source>
</evidence>
<dbReference type="AlphaFoldDB" id="A0A4T0X4G5"/>
<feature type="compositionally biased region" description="Polar residues" evidence="2">
    <location>
        <begin position="34"/>
        <end position="52"/>
    </location>
</feature>
<evidence type="ECO:0000313" key="3">
    <source>
        <dbReference type="EMBL" id="TID30318.1"/>
    </source>
</evidence>
<reference evidence="3 4" key="1">
    <citation type="journal article" date="2019" name="Front. Genet.">
        <title>Whole-Genome Sequencing of the Opportunistic Yeast Pathogen Candida inconspicua Uncovers Its Hybrid Origin.</title>
        <authorList>
            <person name="Mixao V."/>
            <person name="Hansen A.P."/>
            <person name="Saus E."/>
            <person name="Boekhout T."/>
            <person name="Lass-Florl C."/>
            <person name="Gabaldon T."/>
        </authorList>
    </citation>
    <scope>NUCLEOTIDE SEQUENCE [LARGE SCALE GENOMIC DNA]</scope>
    <source>
        <strain evidence="3 4">CBS 180</strain>
    </source>
</reference>
<evidence type="ECO:0000256" key="1">
    <source>
        <dbReference type="SAM" id="Coils"/>
    </source>
</evidence>
<keyword evidence="4" id="KW-1185">Reference proteome</keyword>
<organism evidence="3 4">
    <name type="scientific">Pichia inconspicua</name>
    <dbReference type="NCBI Taxonomy" id="52247"/>
    <lineage>
        <taxon>Eukaryota</taxon>
        <taxon>Fungi</taxon>
        <taxon>Dikarya</taxon>
        <taxon>Ascomycota</taxon>
        <taxon>Saccharomycotina</taxon>
        <taxon>Pichiomycetes</taxon>
        <taxon>Pichiales</taxon>
        <taxon>Pichiaceae</taxon>
        <taxon>Pichia</taxon>
    </lineage>
</organism>
<evidence type="ECO:0000313" key="4">
    <source>
        <dbReference type="Proteomes" id="UP000307173"/>
    </source>
</evidence>
<protein>
    <submittedName>
        <fullName evidence="3">Uncharacterized protein</fullName>
    </submittedName>
</protein>
<feature type="coiled-coil region" evidence="1">
    <location>
        <begin position="158"/>
        <end position="185"/>
    </location>
</feature>
<sequence length="269" mass="30030">MIRPVSKSVCLIRSTFVRFNSVSTAGDKKGLKESISSNSSTPPVPATASTGSAVAPPTFFHNQTNLPEKMVPVETDLTKSDQELATTVLAAVGAKTGALLTPPPPPTPPPRSIFSTSEDKARDTRNYFEGYKDFCKGMAYIGIGMATLFFLFDQYERLDESEKQMKMMKKKQAELVAQMQNYKNKLKKVAIDNARQNVITQGKMQMHIALLRKQLEDLGVDPIDIDTAVQEFEHSIKIDIVGNRVELWVPGENDIKRLIPDPHEYNKKR</sequence>
<feature type="compositionally biased region" description="Pro residues" evidence="2">
    <location>
        <begin position="101"/>
        <end position="111"/>
    </location>
</feature>
<comment type="caution">
    <text evidence="3">The sequence shown here is derived from an EMBL/GenBank/DDBJ whole genome shotgun (WGS) entry which is preliminary data.</text>
</comment>
<proteinExistence type="predicted"/>
<gene>
    <name evidence="3" type="ORF">CANINC_001105</name>
</gene>
<keyword evidence="1" id="KW-0175">Coiled coil</keyword>
<feature type="region of interest" description="Disordered" evidence="2">
    <location>
        <begin position="97"/>
        <end position="118"/>
    </location>
</feature>